<organism evidence="10 11">
    <name type="scientific">Anaerostipes butyraticus</name>
    <dbReference type="NCBI Taxonomy" id="645466"/>
    <lineage>
        <taxon>Bacteria</taxon>
        <taxon>Bacillati</taxon>
        <taxon>Bacillota</taxon>
        <taxon>Clostridia</taxon>
        <taxon>Lachnospirales</taxon>
        <taxon>Lachnospiraceae</taxon>
        <taxon>Anaerostipes</taxon>
    </lineage>
</organism>
<dbReference type="InterPro" id="IPR011530">
    <property type="entry name" value="rRNA_adenine_dimethylase"/>
</dbReference>
<sequence>MEKLSNPQKTIEVIQKYQFDFQKKFGQNFLIDGRVLEKIMDAADITKEDFVLEIGPGIGTMTQYLAERAREVLAVEIDKNLIPILAETLSEYENVDILNADILKTDLNKIAEEKNGGHPIKVVANLPYYITTPIIMGLFESHVPVENVTVMVQKEVADRMQAGPGTKDYGALSLAVQYYAEPYIAANVPPNCFMPRPKVGSAVIRLTKHKTPPVQVKNEKLLFQLIRASFNQRRKTLQNGIKNFSGLNFSKEEVAEALEQMGVSPTIRGEALTLEQFAQLSNLLDG</sequence>
<dbReference type="EMBL" id="BLYI01000023">
    <property type="protein sequence ID" value="GFO84391.1"/>
    <property type="molecule type" value="Genomic_DNA"/>
</dbReference>
<dbReference type="AlphaFoldDB" id="A0A916Q7D7"/>
<reference evidence="10" key="1">
    <citation type="submission" date="2020-06" db="EMBL/GenBank/DDBJ databases">
        <title>Characterization of fructooligosaccharide metabolism and fructooligosaccharide-degrading enzymes in human commensal butyrate producers.</title>
        <authorList>
            <person name="Tanno H."/>
            <person name="Fujii T."/>
            <person name="Hirano K."/>
            <person name="Maeno S."/>
            <person name="Tonozuka T."/>
            <person name="Sakamoto M."/>
            <person name="Ohkuma M."/>
            <person name="Tochio T."/>
            <person name="Endo A."/>
        </authorList>
    </citation>
    <scope>NUCLEOTIDE SEQUENCE</scope>
    <source>
        <strain evidence="10">JCM 17466</strain>
    </source>
</reference>
<dbReference type="PANTHER" id="PTHR11727:SF7">
    <property type="entry name" value="DIMETHYLADENOSINE TRANSFERASE-RELATED"/>
    <property type="match status" value="1"/>
</dbReference>
<dbReference type="CDD" id="cd02440">
    <property type="entry name" value="AdoMet_MTases"/>
    <property type="match status" value="1"/>
</dbReference>
<comment type="catalytic activity">
    <reaction evidence="7">
        <text>adenosine(1518)/adenosine(1519) in 16S rRNA + 4 S-adenosyl-L-methionine = N(6)-dimethyladenosine(1518)/N(6)-dimethyladenosine(1519) in 16S rRNA + 4 S-adenosyl-L-homocysteine + 4 H(+)</text>
        <dbReference type="Rhea" id="RHEA:19609"/>
        <dbReference type="Rhea" id="RHEA-COMP:10232"/>
        <dbReference type="Rhea" id="RHEA-COMP:10233"/>
        <dbReference type="ChEBI" id="CHEBI:15378"/>
        <dbReference type="ChEBI" id="CHEBI:57856"/>
        <dbReference type="ChEBI" id="CHEBI:59789"/>
        <dbReference type="ChEBI" id="CHEBI:74411"/>
        <dbReference type="ChEBI" id="CHEBI:74493"/>
        <dbReference type="EC" id="2.1.1.182"/>
    </reaction>
</comment>
<dbReference type="PROSITE" id="PS51689">
    <property type="entry name" value="SAM_RNA_A_N6_MT"/>
    <property type="match status" value="1"/>
</dbReference>
<dbReference type="InterPro" id="IPR020596">
    <property type="entry name" value="rRNA_Ade_Mease_Trfase_CS"/>
</dbReference>
<dbReference type="Pfam" id="PF00398">
    <property type="entry name" value="RrnaAD"/>
    <property type="match status" value="1"/>
</dbReference>
<dbReference type="NCBIfam" id="TIGR00755">
    <property type="entry name" value="ksgA"/>
    <property type="match status" value="1"/>
</dbReference>
<dbReference type="InterPro" id="IPR029063">
    <property type="entry name" value="SAM-dependent_MTases_sf"/>
</dbReference>
<dbReference type="FunFam" id="3.40.50.150:FF:000023">
    <property type="entry name" value="Ribosomal RNA small subunit methyltransferase A"/>
    <property type="match status" value="1"/>
</dbReference>
<dbReference type="SMART" id="SM00650">
    <property type="entry name" value="rADc"/>
    <property type="match status" value="1"/>
</dbReference>
<dbReference type="FunFam" id="1.10.8.100:FF:000001">
    <property type="entry name" value="Ribosomal RNA small subunit methyltransferase A"/>
    <property type="match status" value="1"/>
</dbReference>
<keyword evidence="4 7" id="KW-0808">Transferase</keyword>
<feature type="binding site" evidence="7 8">
    <location>
        <position position="28"/>
    </location>
    <ligand>
        <name>S-adenosyl-L-methionine</name>
        <dbReference type="ChEBI" id="CHEBI:59789"/>
    </ligand>
</feature>
<keyword evidence="2 7" id="KW-0698">rRNA processing</keyword>
<comment type="similarity">
    <text evidence="7">Belongs to the class I-like SAM-binding methyltransferase superfamily. rRNA adenine N(6)-methyltransferase family. RsmA subfamily.</text>
</comment>
<feature type="domain" description="Ribosomal RNA adenine methylase transferase N-terminal" evidence="9">
    <location>
        <begin position="35"/>
        <end position="210"/>
    </location>
</feature>
<comment type="caution">
    <text evidence="10">The sequence shown here is derived from an EMBL/GenBank/DDBJ whole genome shotgun (WGS) entry which is preliminary data.</text>
</comment>
<evidence type="ECO:0000313" key="11">
    <source>
        <dbReference type="Proteomes" id="UP000613208"/>
    </source>
</evidence>
<evidence type="ECO:0000256" key="8">
    <source>
        <dbReference type="PROSITE-ProRule" id="PRU01026"/>
    </source>
</evidence>
<proteinExistence type="inferred from homology"/>
<evidence type="ECO:0000256" key="5">
    <source>
        <dbReference type="ARBA" id="ARBA00022691"/>
    </source>
</evidence>
<feature type="binding site" evidence="7 8">
    <location>
        <position position="55"/>
    </location>
    <ligand>
        <name>S-adenosyl-L-methionine</name>
        <dbReference type="ChEBI" id="CHEBI:59789"/>
    </ligand>
</feature>
<evidence type="ECO:0000256" key="3">
    <source>
        <dbReference type="ARBA" id="ARBA00022603"/>
    </source>
</evidence>
<evidence type="ECO:0000256" key="4">
    <source>
        <dbReference type="ARBA" id="ARBA00022679"/>
    </source>
</evidence>
<evidence type="ECO:0000256" key="1">
    <source>
        <dbReference type="ARBA" id="ARBA00022490"/>
    </source>
</evidence>
<dbReference type="InterPro" id="IPR020598">
    <property type="entry name" value="rRNA_Ade_methylase_Trfase_N"/>
</dbReference>
<evidence type="ECO:0000256" key="2">
    <source>
        <dbReference type="ARBA" id="ARBA00022552"/>
    </source>
</evidence>
<dbReference type="GO" id="GO:0052908">
    <property type="term" value="F:16S rRNA (adenine(1518)-N(6)/adenine(1519)-N(6))-dimethyltransferase activity"/>
    <property type="evidence" value="ECO:0007669"/>
    <property type="project" value="UniProtKB-EC"/>
</dbReference>
<comment type="function">
    <text evidence="7">Specifically dimethylates two adjacent adenosines (A1518 and A1519) in the loop of a conserved hairpin near the 3'-end of 16S rRNA in the 30S particle. May play a critical role in biogenesis of 30S subunits.</text>
</comment>
<dbReference type="Proteomes" id="UP000613208">
    <property type="component" value="Unassembled WGS sequence"/>
</dbReference>
<keyword evidence="5 7" id="KW-0949">S-adenosyl-L-methionine</keyword>
<accession>A0A916Q7D7</accession>
<evidence type="ECO:0000313" key="10">
    <source>
        <dbReference type="EMBL" id="GFO84391.1"/>
    </source>
</evidence>
<dbReference type="EC" id="2.1.1.182" evidence="7"/>
<feature type="binding site" evidence="7 8">
    <location>
        <position position="76"/>
    </location>
    <ligand>
        <name>S-adenosyl-L-methionine</name>
        <dbReference type="ChEBI" id="CHEBI:59789"/>
    </ligand>
</feature>
<keyword evidence="11" id="KW-1185">Reference proteome</keyword>
<dbReference type="PROSITE" id="PS01131">
    <property type="entry name" value="RRNA_A_DIMETH"/>
    <property type="match status" value="1"/>
</dbReference>
<dbReference type="Gene3D" id="1.10.8.100">
    <property type="entry name" value="Ribosomal RNA adenine dimethylase-like, domain 2"/>
    <property type="match status" value="1"/>
</dbReference>
<dbReference type="SUPFAM" id="SSF53335">
    <property type="entry name" value="S-adenosyl-L-methionine-dependent methyltransferases"/>
    <property type="match status" value="1"/>
</dbReference>
<keyword evidence="1 7" id="KW-0963">Cytoplasm</keyword>
<feature type="binding site" evidence="7 8">
    <location>
        <position position="30"/>
    </location>
    <ligand>
        <name>S-adenosyl-L-methionine</name>
        <dbReference type="ChEBI" id="CHEBI:59789"/>
    </ligand>
</feature>
<feature type="binding site" evidence="7 8">
    <location>
        <position position="125"/>
    </location>
    <ligand>
        <name>S-adenosyl-L-methionine</name>
        <dbReference type="ChEBI" id="CHEBI:59789"/>
    </ligand>
</feature>
<dbReference type="GO" id="GO:0003723">
    <property type="term" value="F:RNA binding"/>
    <property type="evidence" value="ECO:0007669"/>
    <property type="project" value="UniProtKB-UniRule"/>
</dbReference>
<dbReference type="PANTHER" id="PTHR11727">
    <property type="entry name" value="DIMETHYLADENOSINE TRANSFERASE"/>
    <property type="match status" value="1"/>
</dbReference>
<dbReference type="InterPro" id="IPR001737">
    <property type="entry name" value="KsgA/Erm"/>
</dbReference>
<evidence type="ECO:0000256" key="7">
    <source>
        <dbReference type="HAMAP-Rule" id="MF_00607"/>
    </source>
</evidence>
<evidence type="ECO:0000259" key="9">
    <source>
        <dbReference type="SMART" id="SM00650"/>
    </source>
</evidence>
<comment type="subcellular location">
    <subcellularLocation>
        <location evidence="7">Cytoplasm</location>
    </subcellularLocation>
</comment>
<keyword evidence="6 7" id="KW-0694">RNA-binding</keyword>
<dbReference type="RefSeq" id="WP_201310139.1">
    <property type="nucleotide sequence ID" value="NZ_BLYI01000023.1"/>
</dbReference>
<dbReference type="Gene3D" id="3.40.50.150">
    <property type="entry name" value="Vaccinia Virus protein VP39"/>
    <property type="match status" value="1"/>
</dbReference>
<gene>
    <name evidence="10" type="primary">rsmA_2</name>
    <name evidence="7" type="synonym">ksgA</name>
    <name evidence="7" type="synonym">rsmA</name>
    <name evidence="10" type="ORF">ANBU17_07380</name>
</gene>
<dbReference type="InterPro" id="IPR023165">
    <property type="entry name" value="rRNA_Ade_diMease-like_C"/>
</dbReference>
<evidence type="ECO:0000256" key="6">
    <source>
        <dbReference type="ARBA" id="ARBA00022884"/>
    </source>
</evidence>
<dbReference type="HAMAP" id="MF_00607">
    <property type="entry name" value="16SrRNA_methyltr_A"/>
    <property type="match status" value="1"/>
</dbReference>
<dbReference type="GO" id="GO:0005829">
    <property type="term" value="C:cytosol"/>
    <property type="evidence" value="ECO:0007669"/>
    <property type="project" value="TreeGrafter"/>
</dbReference>
<keyword evidence="3 7" id="KW-0489">Methyltransferase</keyword>
<name>A0A916Q7D7_9FIRM</name>
<feature type="binding site" evidence="7 8">
    <location>
        <position position="101"/>
    </location>
    <ligand>
        <name>S-adenosyl-L-methionine</name>
        <dbReference type="ChEBI" id="CHEBI:59789"/>
    </ligand>
</feature>
<protein>
    <recommendedName>
        <fullName evidence="7">Ribosomal RNA small subunit methyltransferase A</fullName>
        <ecNumber evidence="7">2.1.1.182</ecNumber>
    </recommendedName>
    <alternativeName>
        <fullName evidence="7">16S rRNA (adenine(1518)-N(6)/adenine(1519)-N(6))-dimethyltransferase</fullName>
    </alternativeName>
    <alternativeName>
        <fullName evidence="7">16S rRNA dimethyladenosine transferase</fullName>
    </alternativeName>
    <alternativeName>
        <fullName evidence="7">16S rRNA dimethylase</fullName>
    </alternativeName>
    <alternativeName>
        <fullName evidence="7">S-adenosylmethionine-6-N', N'-adenosyl(rRNA) dimethyltransferase</fullName>
    </alternativeName>
</protein>